<name>A0A543Q0A4_ACITH</name>
<dbReference type="Gene3D" id="3.30.450.40">
    <property type="match status" value="1"/>
</dbReference>
<dbReference type="InterPro" id="IPR029016">
    <property type="entry name" value="GAF-like_dom_sf"/>
</dbReference>
<reference evidence="3 4" key="1">
    <citation type="submission" date="2019-03" db="EMBL/GenBank/DDBJ databases">
        <title>New insights into Acidothiobacillus thiooxidans sulfur metabolism through coupled gene expression, solution geochemistry, microscopy and spectroscopy analyses.</title>
        <authorList>
            <person name="Camacho D."/>
            <person name="Frazao R."/>
            <person name="Fouillen A."/>
            <person name="Nanci A."/>
            <person name="Lang B.F."/>
            <person name="Apte S.C."/>
            <person name="Baron C."/>
            <person name="Warren L.A."/>
        </authorList>
    </citation>
    <scope>NUCLEOTIDE SEQUENCE [LARGE SCALE GENOMIC DNA]</scope>
    <source>
        <strain evidence="3 4">ATCC 19377</strain>
    </source>
</reference>
<keyword evidence="1" id="KW-0472">Membrane</keyword>
<dbReference type="Proteomes" id="UP000315403">
    <property type="component" value="Unassembled WGS sequence"/>
</dbReference>
<dbReference type="FunFam" id="3.30.70.270:FF:000001">
    <property type="entry name" value="Diguanylate cyclase domain protein"/>
    <property type="match status" value="1"/>
</dbReference>
<dbReference type="SMART" id="SM00267">
    <property type="entry name" value="GGDEF"/>
    <property type="match status" value="1"/>
</dbReference>
<dbReference type="RefSeq" id="WP_142089180.1">
    <property type="nucleotide sequence ID" value="NZ_SZUV01000002.1"/>
</dbReference>
<evidence type="ECO:0000256" key="1">
    <source>
        <dbReference type="SAM" id="Phobius"/>
    </source>
</evidence>
<dbReference type="InterPro" id="IPR000160">
    <property type="entry name" value="GGDEF_dom"/>
</dbReference>
<organism evidence="3 4">
    <name type="scientific">Acidithiobacillus thiooxidans ATCC 19377</name>
    <dbReference type="NCBI Taxonomy" id="637390"/>
    <lineage>
        <taxon>Bacteria</taxon>
        <taxon>Pseudomonadati</taxon>
        <taxon>Pseudomonadota</taxon>
        <taxon>Acidithiobacillia</taxon>
        <taxon>Acidithiobacillales</taxon>
        <taxon>Acidithiobacillaceae</taxon>
        <taxon>Acidithiobacillus</taxon>
    </lineage>
</organism>
<keyword evidence="1" id="KW-1133">Transmembrane helix</keyword>
<sequence>MHRTKQFLSTIQSSPIFLLHLFFIGMAVLFITLWGWRFEDLRASLHKEFRYKGEIALRSIADQLAGNLDGHFHDLTFFRRSLLELDQNPLLLTTEKKAAMIAFQRTHPAIAAINLLDAQANKIIWSSEGQLPTPLLKATKFTQLKRNPDYLVGRPVVLLPGKIWVMPMREHLLNHQGQVVGYIGSPFRLSRLKNIHTPEDMDILIKGAGHIPVAFWKSGTWQLPAPQDHWTGQYLRVVVPGYPWTAYVRWSSLAFAHNFWRQNIWQSIPFIVILLFLLILDRLSVRFLRQLLDLRQYQQAALLTQQSLLVQAEPKVMYARLVQTIVRETNAVAAFVLVPDPMTESLQISALGADQKDLRESLLTWITALNPKDLRNGSFLPERVFRLGQAEEIRFRDEMTENSPAMERRPQLRRIRSMIAYPIILQDAAQVEAVLVVAHAKTKHFSQALKALIGQLASSVGLALTLWKRHNALADAEAEIRKVAYYDSLTGLANRRLLNERLEKGLTRARQNSQSIALGILDVDDFKGVNDQYGHDAGDALLVIIARRLEEALRTSDCVARWGGDEFVLLFEGLEKRQVLEAVLLRLERVLESPAKLSHDLLLPVRVSLGICFCKDAGLIENQDAMLRCADQALYAIKAKKLERSQFWMVYDADLQLQPESEAFGDKVT</sequence>
<dbReference type="InterPro" id="IPR052163">
    <property type="entry name" value="DGC-Regulatory_Protein"/>
</dbReference>
<evidence type="ECO:0000259" key="2">
    <source>
        <dbReference type="PROSITE" id="PS50887"/>
    </source>
</evidence>
<dbReference type="EMBL" id="SZUV01000002">
    <property type="protein sequence ID" value="TQN49758.1"/>
    <property type="molecule type" value="Genomic_DNA"/>
</dbReference>
<accession>A0A543Q0A4</accession>
<dbReference type="InterPro" id="IPR029787">
    <property type="entry name" value="Nucleotide_cyclase"/>
</dbReference>
<proteinExistence type="predicted"/>
<dbReference type="SUPFAM" id="SSF55781">
    <property type="entry name" value="GAF domain-like"/>
    <property type="match status" value="1"/>
</dbReference>
<dbReference type="InterPro" id="IPR043128">
    <property type="entry name" value="Rev_trsase/Diguanyl_cyclase"/>
</dbReference>
<protein>
    <submittedName>
        <fullName evidence="3">Putative signaling protein</fullName>
    </submittedName>
</protein>
<keyword evidence="1" id="KW-0812">Transmembrane</keyword>
<gene>
    <name evidence="3" type="ORF">DLNHIDIE_02547</name>
</gene>
<dbReference type="GO" id="GO:0003824">
    <property type="term" value="F:catalytic activity"/>
    <property type="evidence" value="ECO:0007669"/>
    <property type="project" value="UniProtKB-ARBA"/>
</dbReference>
<dbReference type="SUPFAM" id="SSF55073">
    <property type="entry name" value="Nucleotide cyclase"/>
    <property type="match status" value="1"/>
</dbReference>
<dbReference type="Pfam" id="PF00990">
    <property type="entry name" value="GGDEF"/>
    <property type="match status" value="1"/>
</dbReference>
<evidence type="ECO:0000313" key="4">
    <source>
        <dbReference type="Proteomes" id="UP000315403"/>
    </source>
</evidence>
<feature type="transmembrane region" description="Helical" evidence="1">
    <location>
        <begin position="16"/>
        <end position="36"/>
    </location>
</feature>
<dbReference type="PANTHER" id="PTHR46663">
    <property type="entry name" value="DIGUANYLATE CYCLASE DGCT-RELATED"/>
    <property type="match status" value="1"/>
</dbReference>
<comment type="caution">
    <text evidence="3">The sequence shown here is derived from an EMBL/GenBank/DDBJ whole genome shotgun (WGS) entry which is preliminary data.</text>
</comment>
<dbReference type="AlphaFoldDB" id="A0A543Q0A4"/>
<dbReference type="PROSITE" id="PS50887">
    <property type="entry name" value="GGDEF"/>
    <property type="match status" value="1"/>
</dbReference>
<feature type="domain" description="GGDEF" evidence="2">
    <location>
        <begin position="514"/>
        <end position="653"/>
    </location>
</feature>
<dbReference type="NCBIfam" id="TIGR00254">
    <property type="entry name" value="GGDEF"/>
    <property type="match status" value="1"/>
</dbReference>
<dbReference type="PANTHER" id="PTHR46663:SF2">
    <property type="entry name" value="GGDEF DOMAIN-CONTAINING PROTEIN"/>
    <property type="match status" value="1"/>
</dbReference>
<evidence type="ECO:0000313" key="3">
    <source>
        <dbReference type="EMBL" id="TQN49758.1"/>
    </source>
</evidence>
<dbReference type="CDD" id="cd01949">
    <property type="entry name" value="GGDEF"/>
    <property type="match status" value="1"/>
</dbReference>
<dbReference type="Gene3D" id="3.30.70.270">
    <property type="match status" value="1"/>
</dbReference>